<feature type="transmembrane region" description="Helical" evidence="1">
    <location>
        <begin position="51"/>
        <end position="73"/>
    </location>
</feature>
<evidence type="ECO:0000256" key="1">
    <source>
        <dbReference type="SAM" id="Phobius"/>
    </source>
</evidence>
<dbReference type="EMBL" id="HAEF01002896">
    <property type="protein sequence ID" value="SBR40278.1"/>
    <property type="molecule type" value="Transcribed_RNA"/>
</dbReference>
<feature type="non-terminal residue" evidence="2">
    <location>
        <position position="75"/>
    </location>
</feature>
<keyword evidence="1" id="KW-0472">Membrane</keyword>
<feature type="non-terminal residue" evidence="2">
    <location>
        <position position="1"/>
    </location>
</feature>
<reference evidence="2" key="1">
    <citation type="submission" date="2016-05" db="EMBL/GenBank/DDBJ databases">
        <authorList>
            <person name="Lavstsen T."/>
            <person name="Jespersen J.S."/>
        </authorList>
    </citation>
    <scope>NUCLEOTIDE SEQUENCE</scope>
    <source>
        <tissue evidence="2">Brain</tissue>
    </source>
</reference>
<reference evidence="2" key="2">
    <citation type="submission" date="2016-06" db="EMBL/GenBank/DDBJ databases">
        <title>The genome of a short-lived fish provides insights into sex chromosome evolution and the genetic control of aging.</title>
        <authorList>
            <person name="Reichwald K."/>
            <person name="Felder M."/>
            <person name="Petzold A."/>
            <person name="Koch P."/>
            <person name="Groth M."/>
            <person name="Platzer M."/>
        </authorList>
    </citation>
    <scope>NUCLEOTIDE SEQUENCE</scope>
    <source>
        <tissue evidence="2">Brain</tissue>
    </source>
</reference>
<organism evidence="2">
    <name type="scientific">Nothobranchius pienaari</name>
    <dbReference type="NCBI Taxonomy" id="704102"/>
    <lineage>
        <taxon>Eukaryota</taxon>
        <taxon>Metazoa</taxon>
        <taxon>Chordata</taxon>
        <taxon>Craniata</taxon>
        <taxon>Vertebrata</taxon>
        <taxon>Euteleostomi</taxon>
        <taxon>Actinopterygii</taxon>
        <taxon>Neopterygii</taxon>
        <taxon>Teleostei</taxon>
        <taxon>Neoteleostei</taxon>
        <taxon>Acanthomorphata</taxon>
        <taxon>Ovalentaria</taxon>
        <taxon>Atherinomorphae</taxon>
        <taxon>Cyprinodontiformes</taxon>
        <taxon>Nothobranchiidae</taxon>
        <taxon>Nothobranchius</taxon>
    </lineage>
</organism>
<proteinExistence type="predicted"/>
<gene>
    <name evidence="2" type="primary">SATL1</name>
</gene>
<dbReference type="AlphaFoldDB" id="A0A1A8L722"/>
<evidence type="ECO:0000313" key="2">
    <source>
        <dbReference type="EMBL" id="SBR40278.1"/>
    </source>
</evidence>
<keyword evidence="1" id="KW-1133">Transmembrane helix</keyword>
<name>A0A1A8L722_9TELE</name>
<protein>
    <submittedName>
        <fullName evidence="2">Uncharacterized protein</fullName>
    </submittedName>
</protein>
<accession>A0A1A8L722</accession>
<keyword evidence="1" id="KW-0812">Transmembrane</keyword>
<sequence>YHTFHNKGELIQYISQNGGDDMIYISDYGGTIQYISQYGGVIRYISQNFKLIIFLFCYSSFKFIYLFIFYSAFLH</sequence>